<name>A0A483CXZ2_9EURY</name>
<evidence type="ECO:0000256" key="1">
    <source>
        <dbReference type="SAM" id="Phobius"/>
    </source>
</evidence>
<keyword evidence="1" id="KW-0472">Membrane</keyword>
<evidence type="ECO:0000313" key="3">
    <source>
        <dbReference type="Proteomes" id="UP000292580"/>
    </source>
</evidence>
<dbReference type="Proteomes" id="UP000292580">
    <property type="component" value="Unassembled WGS sequence"/>
</dbReference>
<comment type="caution">
    <text evidence="2">The sequence shown here is derived from an EMBL/GenBank/DDBJ whole genome shotgun (WGS) entry which is preliminary data.</text>
</comment>
<dbReference type="AlphaFoldDB" id="A0A483CXZ2"/>
<accession>A0A483CXZ2</accession>
<keyword evidence="1" id="KW-1133">Transmembrane helix</keyword>
<protein>
    <submittedName>
        <fullName evidence="2">Uncharacterized protein</fullName>
    </submittedName>
</protein>
<evidence type="ECO:0000313" key="2">
    <source>
        <dbReference type="EMBL" id="TAJ44899.1"/>
    </source>
</evidence>
<keyword evidence="1" id="KW-0812">Transmembrane</keyword>
<dbReference type="EMBL" id="PGCL01000002">
    <property type="protein sequence ID" value="TAJ44899.1"/>
    <property type="molecule type" value="Genomic_DNA"/>
</dbReference>
<feature type="transmembrane region" description="Helical" evidence="1">
    <location>
        <begin position="32"/>
        <end position="55"/>
    </location>
</feature>
<sequence>MACMICLLVVFAAASATVLVIHFGIDPDGVPLLSIFSAYVLTPTGFLLTVVLPGCTLSVIEIKRFAALIVT</sequence>
<organism evidence="2 3">
    <name type="scientific">Methanofollis fontis</name>
    <dbReference type="NCBI Taxonomy" id="2052832"/>
    <lineage>
        <taxon>Archaea</taxon>
        <taxon>Methanobacteriati</taxon>
        <taxon>Methanobacteriota</taxon>
        <taxon>Stenosarchaea group</taxon>
        <taxon>Methanomicrobia</taxon>
        <taxon>Methanomicrobiales</taxon>
        <taxon>Methanomicrobiaceae</taxon>
        <taxon>Methanofollis</taxon>
    </lineage>
</organism>
<keyword evidence="3" id="KW-1185">Reference proteome</keyword>
<proteinExistence type="predicted"/>
<gene>
    <name evidence="2" type="ORF">CUJ86_06345</name>
</gene>
<reference evidence="2 3" key="1">
    <citation type="submission" date="2017-11" db="EMBL/GenBank/DDBJ databases">
        <title>Isolation and Characterization of Methanofollis Species from Methane Seep Offshore SW Taiwan.</title>
        <authorList>
            <person name="Teng N.-H."/>
            <person name="Lai M.-C."/>
            <person name="Chen S.-C."/>
        </authorList>
    </citation>
    <scope>NUCLEOTIDE SEQUENCE [LARGE SCALE GENOMIC DNA]</scope>
    <source>
        <strain evidence="2 3">FWC-SCC2</strain>
    </source>
</reference>